<keyword evidence="2" id="KW-0238">DNA-binding</keyword>
<dbReference type="PROSITE" id="PS51077">
    <property type="entry name" value="HTH_ICLR"/>
    <property type="match status" value="1"/>
</dbReference>
<keyword evidence="1" id="KW-0805">Transcription regulation</keyword>
<evidence type="ECO:0000313" key="7">
    <source>
        <dbReference type="EMBL" id="NED94668.1"/>
    </source>
</evidence>
<protein>
    <submittedName>
        <fullName evidence="7">Helix-turn-helix domain-containing protein</fullName>
    </submittedName>
</protein>
<dbReference type="InterPro" id="IPR036390">
    <property type="entry name" value="WH_DNA-bd_sf"/>
</dbReference>
<dbReference type="InterPro" id="IPR014757">
    <property type="entry name" value="Tscrpt_reg_IclR_C"/>
</dbReference>
<evidence type="ECO:0000256" key="2">
    <source>
        <dbReference type="ARBA" id="ARBA00023125"/>
    </source>
</evidence>
<gene>
    <name evidence="7" type="ORF">G1H11_05025</name>
</gene>
<evidence type="ECO:0000259" key="5">
    <source>
        <dbReference type="PROSITE" id="PS51077"/>
    </source>
</evidence>
<dbReference type="Gene3D" id="1.10.10.10">
    <property type="entry name" value="Winged helix-like DNA-binding domain superfamily/Winged helix DNA-binding domain"/>
    <property type="match status" value="1"/>
</dbReference>
<dbReference type="Pfam" id="PF09339">
    <property type="entry name" value="HTH_IclR"/>
    <property type="match status" value="1"/>
</dbReference>
<dbReference type="Proteomes" id="UP000469185">
    <property type="component" value="Unassembled WGS sequence"/>
</dbReference>
<dbReference type="InterPro" id="IPR036388">
    <property type="entry name" value="WH-like_DNA-bd_sf"/>
</dbReference>
<evidence type="ECO:0000256" key="1">
    <source>
        <dbReference type="ARBA" id="ARBA00023015"/>
    </source>
</evidence>
<comment type="caution">
    <text evidence="7">The sequence shown here is derived from an EMBL/GenBank/DDBJ whole genome shotgun (WGS) entry which is preliminary data.</text>
</comment>
<dbReference type="InterPro" id="IPR029016">
    <property type="entry name" value="GAF-like_dom_sf"/>
</dbReference>
<dbReference type="GO" id="GO:0003677">
    <property type="term" value="F:DNA binding"/>
    <property type="evidence" value="ECO:0007669"/>
    <property type="project" value="UniProtKB-KW"/>
</dbReference>
<dbReference type="InterPro" id="IPR050707">
    <property type="entry name" value="HTH_MetabolicPath_Reg"/>
</dbReference>
<evidence type="ECO:0000259" key="6">
    <source>
        <dbReference type="PROSITE" id="PS51078"/>
    </source>
</evidence>
<dbReference type="SUPFAM" id="SSF46785">
    <property type="entry name" value="Winged helix' DNA-binding domain"/>
    <property type="match status" value="1"/>
</dbReference>
<organism evidence="7 8">
    <name type="scientific">Phytoactinopolyspora alkaliphila</name>
    <dbReference type="NCBI Taxonomy" id="1783498"/>
    <lineage>
        <taxon>Bacteria</taxon>
        <taxon>Bacillati</taxon>
        <taxon>Actinomycetota</taxon>
        <taxon>Actinomycetes</taxon>
        <taxon>Jiangellales</taxon>
        <taxon>Jiangellaceae</taxon>
        <taxon>Phytoactinopolyspora</taxon>
    </lineage>
</organism>
<dbReference type="PROSITE" id="PS51078">
    <property type="entry name" value="ICLR_ED"/>
    <property type="match status" value="1"/>
</dbReference>
<dbReference type="AlphaFoldDB" id="A0A6N9YIE1"/>
<evidence type="ECO:0000256" key="4">
    <source>
        <dbReference type="SAM" id="MobiDB-lite"/>
    </source>
</evidence>
<dbReference type="Gene3D" id="3.30.450.40">
    <property type="match status" value="2"/>
</dbReference>
<dbReference type="InterPro" id="IPR005471">
    <property type="entry name" value="Tscrpt_reg_IclR_N"/>
</dbReference>
<keyword evidence="8" id="KW-1185">Reference proteome</keyword>
<feature type="domain" description="IclR-ED" evidence="6">
    <location>
        <begin position="76"/>
        <end position="238"/>
    </location>
</feature>
<reference evidence="7 8" key="1">
    <citation type="submission" date="2020-02" db="EMBL/GenBank/DDBJ databases">
        <authorList>
            <person name="Li X.-J."/>
            <person name="Feng X.-M."/>
        </authorList>
    </citation>
    <scope>NUCLEOTIDE SEQUENCE [LARGE SCALE GENOMIC DNA]</scope>
    <source>
        <strain evidence="7 8">CGMCC 4.7225</strain>
    </source>
</reference>
<dbReference type="PANTHER" id="PTHR30136">
    <property type="entry name" value="HELIX-TURN-HELIX TRANSCRIPTIONAL REGULATOR, ICLR FAMILY"/>
    <property type="match status" value="1"/>
</dbReference>
<sequence>MPSTAPAHISASPSVEGAAGSKTLDNGIRILSALARHPHGLTTTQLAHETALHRTGVYRLLGTLTRRGLVTQRADTRYQLGLTMIELAGAVRPDLRATAQVPLRDLAEAAAATAFLSVLDGDEVVSALVVEPLHADAHVAYRIGTRHPATVGSAGLAILSARAAVTGERAEITEARRRGYSISEGELQRGAWGLAAPVRPRTGEIEASVGVVALGALDEPRTAQLVVSTAAAIGNRLP</sequence>
<dbReference type="SMART" id="SM00346">
    <property type="entry name" value="HTH_ICLR"/>
    <property type="match status" value="1"/>
</dbReference>
<evidence type="ECO:0000256" key="3">
    <source>
        <dbReference type="ARBA" id="ARBA00023163"/>
    </source>
</evidence>
<dbReference type="RefSeq" id="WP_163816623.1">
    <property type="nucleotide sequence ID" value="NZ_JAAGOB010000002.1"/>
</dbReference>
<dbReference type="GO" id="GO:0045892">
    <property type="term" value="P:negative regulation of DNA-templated transcription"/>
    <property type="evidence" value="ECO:0007669"/>
    <property type="project" value="TreeGrafter"/>
</dbReference>
<dbReference type="PANTHER" id="PTHR30136:SF24">
    <property type="entry name" value="HTH-TYPE TRANSCRIPTIONAL REPRESSOR ALLR"/>
    <property type="match status" value="1"/>
</dbReference>
<name>A0A6N9YIE1_9ACTN</name>
<proteinExistence type="predicted"/>
<accession>A0A6N9YIE1</accession>
<feature type="domain" description="HTH iclR-type" evidence="5">
    <location>
        <begin position="21"/>
        <end position="82"/>
    </location>
</feature>
<feature type="region of interest" description="Disordered" evidence="4">
    <location>
        <begin position="1"/>
        <end position="20"/>
    </location>
</feature>
<keyword evidence="3" id="KW-0804">Transcription</keyword>
<dbReference type="GO" id="GO:0003700">
    <property type="term" value="F:DNA-binding transcription factor activity"/>
    <property type="evidence" value="ECO:0007669"/>
    <property type="project" value="TreeGrafter"/>
</dbReference>
<dbReference type="EMBL" id="JAAGOB010000002">
    <property type="protein sequence ID" value="NED94668.1"/>
    <property type="molecule type" value="Genomic_DNA"/>
</dbReference>
<dbReference type="SUPFAM" id="SSF55781">
    <property type="entry name" value="GAF domain-like"/>
    <property type="match status" value="1"/>
</dbReference>
<evidence type="ECO:0000313" key="8">
    <source>
        <dbReference type="Proteomes" id="UP000469185"/>
    </source>
</evidence>